<gene>
    <name evidence="1" type="ORF">FXF03_01085</name>
</gene>
<accession>A0ABD7SR67</accession>
<name>A0ABD7SR67_VIBCL</name>
<dbReference type="AlphaFoldDB" id="A0ABD7SR67"/>
<dbReference type="EMBL" id="VSIJ01000005">
    <property type="protein sequence ID" value="TXX67194.1"/>
    <property type="molecule type" value="Genomic_DNA"/>
</dbReference>
<evidence type="ECO:0000313" key="1">
    <source>
        <dbReference type="EMBL" id="TXX67194.1"/>
    </source>
</evidence>
<dbReference type="Proteomes" id="UP000323819">
    <property type="component" value="Unassembled WGS sequence"/>
</dbReference>
<evidence type="ECO:0000313" key="2">
    <source>
        <dbReference type="Proteomes" id="UP000323819"/>
    </source>
</evidence>
<dbReference type="RefSeq" id="WP_044125763.1">
    <property type="nucleotide sequence ID" value="NZ_JBBBZX010000080.1"/>
</dbReference>
<proteinExistence type="predicted"/>
<reference evidence="1 2" key="1">
    <citation type="submission" date="2019-06" db="EMBL/GenBank/DDBJ databases">
        <title>Vibrio cholerae phylogeny based on whole-genome sequencing reveals genetic diversity and population strucutre.</title>
        <authorList>
            <person name="Zhiqiu Y."/>
            <person name="Bin L."/>
            <person name="Lingyan J."/>
        </authorList>
    </citation>
    <scope>NUCLEOTIDE SEQUENCE [LARGE SCALE GENOMIC DNA]</scope>
    <source>
        <strain evidence="1 2">N2814</strain>
    </source>
</reference>
<protein>
    <submittedName>
        <fullName evidence="1">Uncharacterized protein</fullName>
    </submittedName>
</protein>
<organism evidence="1 2">
    <name type="scientific">Vibrio cholerae</name>
    <dbReference type="NCBI Taxonomy" id="666"/>
    <lineage>
        <taxon>Bacteria</taxon>
        <taxon>Pseudomonadati</taxon>
        <taxon>Pseudomonadota</taxon>
        <taxon>Gammaproteobacteria</taxon>
        <taxon>Vibrionales</taxon>
        <taxon>Vibrionaceae</taxon>
        <taxon>Vibrio</taxon>
    </lineage>
</organism>
<sequence>MKIAQNTFKNTTLFMVKSPSNETVTLEVSNASHFFHIQTDSCVFTSKDFQSLSLEKDRAISGNSLHFDNGQASFTFSICKDDFEELWNNNLIQKTFQRNDSETEKLDYVREME</sequence>
<comment type="caution">
    <text evidence="1">The sequence shown here is derived from an EMBL/GenBank/DDBJ whole genome shotgun (WGS) entry which is preliminary data.</text>
</comment>